<proteinExistence type="predicted"/>
<dbReference type="GO" id="GO:0003676">
    <property type="term" value="F:nucleic acid binding"/>
    <property type="evidence" value="ECO:0007669"/>
    <property type="project" value="InterPro"/>
</dbReference>
<dbReference type="AlphaFoldDB" id="A0A8H7V7G1"/>
<accession>A0A8H7V7G1</accession>
<organism evidence="1 2">
    <name type="scientific">Mucor plumbeus</name>
    <dbReference type="NCBI Taxonomy" id="97098"/>
    <lineage>
        <taxon>Eukaryota</taxon>
        <taxon>Fungi</taxon>
        <taxon>Fungi incertae sedis</taxon>
        <taxon>Mucoromycota</taxon>
        <taxon>Mucoromycotina</taxon>
        <taxon>Mucoromycetes</taxon>
        <taxon>Mucorales</taxon>
        <taxon>Mucorineae</taxon>
        <taxon>Mucoraceae</taxon>
        <taxon>Mucor</taxon>
    </lineage>
</organism>
<dbReference type="EMBL" id="JAEPRC010000042">
    <property type="protein sequence ID" value="KAG2212961.1"/>
    <property type="molecule type" value="Genomic_DNA"/>
</dbReference>
<dbReference type="SUPFAM" id="SSF53098">
    <property type="entry name" value="Ribonuclease H-like"/>
    <property type="match status" value="1"/>
</dbReference>
<dbReference type="Gene3D" id="3.30.420.10">
    <property type="entry name" value="Ribonuclease H-like superfamily/Ribonuclease H"/>
    <property type="match status" value="1"/>
</dbReference>
<name>A0A8H7V7G1_9FUNG</name>
<dbReference type="Proteomes" id="UP000650833">
    <property type="component" value="Unassembled WGS sequence"/>
</dbReference>
<comment type="caution">
    <text evidence="1">The sequence shown here is derived from an EMBL/GenBank/DDBJ whole genome shotgun (WGS) entry which is preliminary data.</text>
</comment>
<dbReference type="InterPro" id="IPR036397">
    <property type="entry name" value="RNaseH_sf"/>
</dbReference>
<protein>
    <recommendedName>
        <fullName evidence="3">3'-5' exonuclease domain-containing protein</fullName>
    </recommendedName>
</protein>
<dbReference type="OrthoDB" id="1920326at2759"/>
<evidence type="ECO:0008006" key="3">
    <source>
        <dbReference type="Google" id="ProtNLM"/>
    </source>
</evidence>
<evidence type="ECO:0000313" key="2">
    <source>
        <dbReference type="Proteomes" id="UP000650833"/>
    </source>
</evidence>
<keyword evidence="2" id="KW-1185">Reference proteome</keyword>
<gene>
    <name evidence="1" type="ORF">INT46_008087</name>
</gene>
<dbReference type="InterPro" id="IPR012337">
    <property type="entry name" value="RNaseH-like_sf"/>
</dbReference>
<evidence type="ECO:0000313" key="1">
    <source>
        <dbReference type="EMBL" id="KAG2212961.1"/>
    </source>
</evidence>
<reference evidence="1" key="1">
    <citation type="submission" date="2020-12" db="EMBL/GenBank/DDBJ databases">
        <title>Metabolic potential, ecology and presence of endohyphal bacteria is reflected in genomic diversity of Mucoromycotina.</title>
        <authorList>
            <person name="Muszewska A."/>
            <person name="Okrasinska A."/>
            <person name="Steczkiewicz K."/>
            <person name="Drgas O."/>
            <person name="Orlowska M."/>
            <person name="Perlinska-Lenart U."/>
            <person name="Aleksandrzak-Piekarczyk T."/>
            <person name="Szatraj K."/>
            <person name="Zielenkiewicz U."/>
            <person name="Pilsyk S."/>
            <person name="Malc E."/>
            <person name="Mieczkowski P."/>
            <person name="Kruszewska J.S."/>
            <person name="Biernat P."/>
            <person name="Pawlowska J."/>
        </authorList>
    </citation>
    <scope>NUCLEOTIDE SEQUENCE</scope>
    <source>
        <strain evidence="1">CBS 226.32</strain>
    </source>
</reference>
<sequence>MLRPFVQNSVGPARLSKILREFHMLRYDKLKLQYLDAATYRTKSPTLKMNTTHWKFPKSSEYKNNSKYASSLPFATYLKYMYTFTMKFYKPLIDAEMVKLGGIIFKGDHSFKIIKKLGKINGSSVFTALYTVCNEYEEVVLMLLVHTKSLTHSEETFTKSFQNYSLQGQEPPLIFFTDNVLGHQKFLEDCLPSLKTNVEHIVIPKATEENNVSVSNLPADVAVHEYTTAKQINDMATKIMNDLGDAFVEGSSDDSKAVYLGFDLEWVVYQKKERFYRRTSLIQIAYILDVFLLRLCMLPKKTDRGNHQLPTKLEQLLKCPQIFKIGKNVASDLRKLTKDYGIVTNGAFELSKFCVDKGAIKSTGLSLLSI</sequence>